<dbReference type="EMBL" id="FNXT01000124">
    <property type="protein sequence ID" value="SZX61117.1"/>
    <property type="molecule type" value="Genomic_DNA"/>
</dbReference>
<evidence type="ECO:0000256" key="1">
    <source>
        <dbReference type="SAM" id="MobiDB-lite"/>
    </source>
</evidence>
<name>A0A383V684_TETOB</name>
<dbReference type="GO" id="GO:1990112">
    <property type="term" value="C:RQC complex"/>
    <property type="evidence" value="ECO:0007669"/>
    <property type="project" value="TreeGrafter"/>
</dbReference>
<keyword evidence="3" id="KW-1185">Reference proteome</keyword>
<accession>A0A383V684</accession>
<gene>
    <name evidence="2" type="ORF">BQ4739_LOCUS1647</name>
</gene>
<feature type="region of interest" description="Disordered" evidence="1">
    <location>
        <begin position="692"/>
        <end position="717"/>
    </location>
</feature>
<evidence type="ECO:0008006" key="4">
    <source>
        <dbReference type="Google" id="ProtNLM"/>
    </source>
</evidence>
<dbReference type="SUPFAM" id="SSF48452">
    <property type="entry name" value="TPR-like"/>
    <property type="match status" value="1"/>
</dbReference>
<feature type="compositionally biased region" description="Low complexity" evidence="1">
    <location>
        <begin position="60"/>
        <end position="83"/>
    </location>
</feature>
<sequence length="717" mass="76008">MQEQLGVKQEPAAELDTDEETEEEEEAPAAPKFNPFDLLTDDEDAAPASDEAQSDEADEQQQQQQQPVQLPQPASASSTGSNASKKKKTKQKKKQAGKQKAAAAAGAADSGPEQQQDEEDIDALLQQLNMAPAAAAAAAAQQPASTAAGASSSSSSSAAKQLLPLLGVDPRRIRGDAELRRMFGAGVVHAVDREQAGGDRRGRGGGATASARAAVRRRQLKKCLLVTPAEHWPNVDSGISMSQTGSAPDGSPLFCYVWSPNYAAAQRVFEQAQASYDPNAVAAVLHQFPYHVDSLLAMNELYRSMGEAQAAEDLLHRALYALEAAWPHGFDPVAAAVRLDIEKPENKGLFVALFRHAQALSRRGCHGSALEATKLLLALDPEDPLGGLLLLDYLALRAGSYEYLERFVAEFDSSHALALLPNYAFALPLARFRLEQQQQQAAGASSDQQGSSSSSKVPPVSSYTLLAQALLLHPRVLVELMAKLGAQGVGKDAAWQSLLARKLFAKAGDHGSESLAHLVSLFVERSHSLWKAQDVQAWLKTAAEAAADVADGKPRSSSSSSSSSSGLPPSSSRVRPDDVEVYGSAADWARVAAESFPGGGRNEWGHLRLADFSDAVNALPQEEMQAAMAPGQGMNDAAAVEALNDMLLQEQLAAAQRQQQQQGGPAMSEEQLRGTNPLLMLLQSMLPWVNAGQQPDYAADDGSGGQQQQGPGGGGQQ</sequence>
<dbReference type="Pfam" id="PF04910">
    <property type="entry name" value="Tcf25"/>
    <property type="match status" value="1"/>
</dbReference>
<feature type="compositionally biased region" description="Low complexity" evidence="1">
    <location>
        <begin position="556"/>
        <end position="572"/>
    </location>
</feature>
<proteinExistence type="predicted"/>
<feature type="compositionally biased region" description="Gly residues" evidence="1">
    <location>
        <begin position="702"/>
        <end position="717"/>
    </location>
</feature>
<feature type="compositionally biased region" description="Low complexity" evidence="1">
    <location>
        <begin position="98"/>
        <end position="108"/>
    </location>
</feature>
<evidence type="ECO:0000313" key="2">
    <source>
        <dbReference type="EMBL" id="SZX61117.1"/>
    </source>
</evidence>
<dbReference type="PANTHER" id="PTHR22684:SF0">
    <property type="entry name" value="RIBOSOME QUALITY CONTROL COMPLEX SUBUNIT TCF25"/>
    <property type="match status" value="1"/>
</dbReference>
<feature type="compositionally biased region" description="Acidic residues" evidence="1">
    <location>
        <begin position="13"/>
        <end position="27"/>
    </location>
</feature>
<dbReference type="AlphaFoldDB" id="A0A383V684"/>
<feature type="region of interest" description="Disordered" evidence="1">
    <location>
        <begin position="1"/>
        <end position="118"/>
    </location>
</feature>
<dbReference type="Proteomes" id="UP000256970">
    <property type="component" value="Unassembled WGS sequence"/>
</dbReference>
<dbReference type="InterPro" id="IPR006994">
    <property type="entry name" value="TCF25/Rqc1"/>
</dbReference>
<protein>
    <recommendedName>
        <fullName evidence="4">Transcription factor 25</fullName>
    </recommendedName>
</protein>
<feature type="region of interest" description="Disordered" evidence="1">
    <location>
        <begin position="549"/>
        <end position="577"/>
    </location>
</feature>
<organism evidence="2 3">
    <name type="scientific">Tetradesmus obliquus</name>
    <name type="common">Green alga</name>
    <name type="synonym">Acutodesmus obliquus</name>
    <dbReference type="NCBI Taxonomy" id="3088"/>
    <lineage>
        <taxon>Eukaryota</taxon>
        <taxon>Viridiplantae</taxon>
        <taxon>Chlorophyta</taxon>
        <taxon>core chlorophytes</taxon>
        <taxon>Chlorophyceae</taxon>
        <taxon>CS clade</taxon>
        <taxon>Sphaeropleales</taxon>
        <taxon>Scenedesmaceae</taxon>
        <taxon>Tetradesmus</taxon>
    </lineage>
</organism>
<reference evidence="2 3" key="1">
    <citation type="submission" date="2016-10" db="EMBL/GenBank/DDBJ databases">
        <authorList>
            <person name="Cai Z."/>
        </authorList>
    </citation>
    <scope>NUCLEOTIDE SEQUENCE [LARGE SCALE GENOMIC DNA]</scope>
</reference>
<feature type="compositionally biased region" description="Basic residues" evidence="1">
    <location>
        <begin position="84"/>
        <end position="97"/>
    </location>
</feature>
<dbReference type="STRING" id="3088.A0A383V684"/>
<dbReference type="PANTHER" id="PTHR22684">
    <property type="entry name" value="NULP1-RELATED"/>
    <property type="match status" value="1"/>
</dbReference>
<dbReference type="InterPro" id="IPR011990">
    <property type="entry name" value="TPR-like_helical_dom_sf"/>
</dbReference>
<evidence type="ECO:0000313" key="3">
    <source>
        <dbReference type="Proteomes" id="UP000256970"/>
    </source>
</evidence>